<organism evidence="1 2">
    <name type="scientific">Armillaria tabescens</name>
    <name type="common">Ringless honey mushroom</name>
    <name type="synonym">Agaricus tabescens</name>
    <dbReference type="NCBI Taxonomy" id="1929756"/>
    <lineage>
        <taxon>Eukaryota</taxon>
        <taxon>Fungi</taxon>
        <taxon>Dikarya</taxon>
        <taxon>Basidiomycota</taxon>
        <taxon>Agaricomycotina</taxon>
        <taxon>Agaricomycetes</taxon>
        <taxon>Agaricomycetidae</taxon>
        <taxon>Agaricales</taxon>
        <taxon>Marasmiineae</taxon>
        <taxon>Physalacriaceae</taxon>
        <taxon>Desarmillaria</taxon>
    </lineage>
</organism>
<proteinExistence type="predicted"/>
<keyword evidence="2" id="KW-1185">Reference proteome</keyword>
<sequence>MVAEGNQRKVTIIAITVPFPRRNGLSQHTSTNAIRAKRTMSFGLGKNRARPSSVAEPCNDIDDARSKNRAEYFEGAKAQRLRSAITVAFVSAGTGKRGLDQRVNQSMLLVIASNPPSPRETRAETAVVTYLRQCTTNRLVPFTNILHPKGFFNVTGRVWPGLQLRNDFAFELESTY</sequence>
<dbReference type="AlphaFoldDB" id="A0AA39JLK9"/>
<dbReference type="EMBL" id="JAUEPS010000051">
    <property type="protein sequence ID" value="KAK0445011.1"/>
    <property type="molecule type" value="Genomic_DNA"/>
</dbReference>
<evidence type="ECO:0000313" key="1">
    <source>
        <dbReference type="EMBL" id="KAK0445011.1"/>
    </source>
</evidence>
<protein>
    <submittedName>
        <fullName evidence="1">Uncharacterized protein</fullName>
    </submittedName>
</protein>
<gene>
    <name evidence="1" type="ORF">EV420DRAFT_1484443</name>
</gene>
<dbReference type="RefSeq" id="XP_060325358.1">
    <property type="nucleotide sequence ID" value="XM_060470077.1"/>
</dbReference>
<accession>A0AA39JLK9</accession>
<reference evidence="1" key="1">
    <citation type="submission" date="2023-06" db="EMBL/GenBank/DDBJ databases">
        <authorList>
            <consortium name="Lawrence Berkeley National Laboratory"/>
            <person name="Ahrendt S."/>
            <person name="Sahu N."/>
            <person name="Indic B."/>
            <person name="Wong-Bajracharya J."/>
            <person name="Merenyi Z."/>
            <person name="Ke H.-M."/>
            <person name="Monk M."/>
            <person name="Kocsube S."/>
            <person name="Drula E."/>
            <person name="Lipzen A."/>
            <person name="Balint B."/>
            <person name="Henrissat B."/>
            <person name="Andreopoulos B."/>
            <person name="Martin F.M."/>
            <person name="Harder C.B."/>
            <person name="Rigling D."/>
            <person name="Ford K.L."/>
            <person name="Foster G.D."/>
            <person name="Pangilinan J."/>
            <person name="Papanicolaou A."/>
            <person name="Barry K."/>
            <person name="LaButti K."/>
            <person name="Viragh M."/>
            <person name="Koriabine M."/>
            <person name="Yan M."/>
            <person name="Riley R."/>
            <person name="Champramary S."/>
            <person name="Plett K.L."/>
            <person name="Tsai I.J."/>
            <person name="Slot J."/>
            <person name="Sipos G."/>
            <person name="Plett J."/>
            <person name="Nagy L.G."/>
            <person name="Grigoriev I.V."/>
        </authorList>
    </citation>
    <scope>NUCLEOTIDE SEQUENCE</scope>
    <source>
        <strain evidence="1">CCBAS 213</strain>
    </source>
</reference>
<name>A0AA39JLK9_ARMTA</name>
<dbReference type="GeneID" id="85353625"/>
<dbReference type="Proteomes" id="UP001175211">
    <property type="component" value="Unassembled WGS sequence"/>
</dbReference>
<evidence type="ECO:0000313" key="2">
    <source>
        <dbReference type="Proteomes" id="UP001175211"/>
    </source>
</evidence>
<comment type="caution">
    <text evidence="1">The sequence shown here is derived from an EMBL/GenBank/DDBJ whole genome shotgun (WGS) entry which is preliminary data.</text>
</comment>